<reference evidence="2" key="1">
    <citation type="submission" date="2020-05" db="EMBL/GenBank/DDBJ databases">
        <authorList>
            <person name="Chiriac C."/>
            <person name="Salcher M."/>
            <person name="Ghai R."/>
            <person name="Kavagutti S V."/>
        </authorList>
    </citation>
    <scope>NUCLEOTIDE SEQUENCE</scope>
</reference>
<dbReference type="GO" id="GO:0003677">
    <property type="term" value="F:DNA binding"/>
    <property type="evidence" value="ECO:0007669"/>
    <property type="project" value="InterPro"/>
</dbReference>
<dbReference type="InterPro" id="IPR001387">
    <property type="entry name" value="Cro/C1-type_HTH"/>
</dbReference>
<dbReference type="EMBL" id="LR798285">
    <property type="protein sequence ID" value="CAB5220215.1"/>
    <property type="molecule type" value="Genomic_DNA"/>
</dbReference>
<dbReference type="InterPro" id="IPR010982">
    <property type="entry name" value="Lambda_DNA-bd_dom_sf"/>
</dbReference>
<gene>
    <name evidence="2" type="ORF">UFOVP233_19</name>
</gene>
<dbReference type="SUPFAM" id="SSF47413">
    <property type="entry name" value="lambda repressor-like DNA-binding domains"/>
    <property type="match status" value="1"/>
</dbReference>
<proteinExistence type="predicted"/>
<name>A0A6J7WTS9_9CAUD</name>
<dbReference type="CDD" id="cd00093">
    <property type="entry name" value="HTH_XRE"/>
    <property type="match status" value="1"/>
</dbReference>
<accession>A0A6J7WTS9</accession>
<dbReference type="PROSITE" id="PS50943">
    <property type="entry name" value="HTH_CROC1"/>
    <property type="match status" value="1"/>
</dbReference>
<feature type="domain" description="HTH cro/C1-type" evidence="1">
    <location>
        <begin position="25"/>
        <end position="65"/>
    </location>
</feature>
<organism evidence="2">
    <name type="scientific">uncultured Caudovirales phage</name>
    <dbReference type="NCBI Taxonomy" id="2100421"/>
    <lineage>
        <taxon>Viruses</taxon>
        <taxon>Duplodnaviria</taxon>
        <taxon>Heunggongvirae</taxon>
        <taxon>Uroviricota</taxon>
        <taxon>Caudoviricetes</taxon>
        <taxon>Peduoviridae</taxon>
        <taxon>Maltschvirus</taxon>
        <taxon>Maltschvirus maltsch</taxon>
    </lineage>
</organism>
<evidence type="ECO:0000313" key="2">
    <source>
        <dbReference type="EMBL" id="CAB5220215.1"/>
    </source>
</evidence>
<sequence length="200" mass="20941">MTSDLSREKFTKWLKDNDLNVHSAARKAGVSPGAIYNFLAGTSESLSSNVLQKLAKATGNSVDAILTGSASRAIIPVTYRIGGSGRVFQIDEGENISVKRPAGIAEGDGIAAAIIDGDSLLPIPAGWVVFFQTATEAPETLIGKMAVVRFSGGGDKPIVRTIRRGTKAGLFTLHAFNGAILEDVEIVAAHLVVSFSQGDT</sequence>
<protein>
    <submittedName>
        <fullName evidence="2">HTH_XRE domain containing protein</fullName>
    </submittedName>
</protein>
<dbReference type="Gene3D" id="1.10.260.40">
    <property type="entry name" value="lambda repressor-like DNA-binding domains"/>
    <property type="match status" value="1"/>
</dbReference>
<evidence type="ECO:0000259" key="1">
    <source>
        <dbReference type="PROSITE" id="PS50943"/>
    </source>
</evidence>